<dbReference type="GO" id="GO:0005886">
    <property type="term" value="C:plasma membrane"/>
    <property type="evidence" value="ECO:0007669"/>
    <property type="project" value="TreeGrafter"/>
</dbReference>
<dbReference type="STRING" id="1550566.SZ63_03090"/>
<keyword evidence="1" id="KW-0812">Transmembrane</keyword>
<dbReference type="Proteomes" id="UP000035301">
    <property type="component" value="Unassembled WGS sequence"/>
</dbReference>
<keyword evidence="1" id="KW-1133">Transmembrane helix</keyword>
<dbReference type="Pfam" id="PF03729">
    <property type="entry name" value="DUF308"/>
    <property type="match status" value="2"/>
</dbReference>
<proteinExistence type="predicted"/>
<evidence type="ECO:0000313" key="3">
    <source>
        <dbReference type="Proteomes" id="UP000035301"/>
    </source>
</evidence>
<name>A0A0H1QZ19_9EURY</name>
<dbReference type="PANTHER" id="PTHR34989">
    <property type="entry name" value="PROTEIN HDED"/>
    <property type="match status" value="1"/>
</dbReference>
<dbReference type="InterPro" id="IPR005325">
    <property type="entry name" value="DUF308_memb"/>
</dbReference>
<dbReference type="PANTHER" id="PTHR34989:SF1">
    <property type="entry name" value="PROTEIN HDED"/>
    <property type="match status" value="1"/>
</dbReference>
<feature type="transmembrane region" description="Helical" evidence="1">
    <location>
        <begin position="76"/>
        <end position="95"/>
    </location>
</feature>
<dbReference type="RefSeq" id="WP_052959049.1">
    <property type="nucleotide sequence ID" value="NZ_JXOJ01000002.1"/>
</dbReference>
<feature type="transmembrane region" description="Helical" evidence="1">
    <location>
        <begin position="22"/>
        <end position="43"/>
    </location>
</feature>
<sequence length="183" mass="19002">MVNTQFGAGTYESGAAMAPSRWLVLLLGVIAVIFGVLFFIYPIPTLTLLVTFLGLYWLFNGIVVLISLFTDRTGRGWKLLVGILGVVAGVLVLAYPLYSAILIPTVFAIIIGVEGLIIGAVYMVQGFSGAGWGTGILGILSIIFGLILIANPLVAAVGLVLLLAGLAIVGGIAAIVVSFRLPG</sequence>
<accession>A0A0H1QZ19</accession>
<dbReference type="PATRIC" id="fig|1550566.3.peg.662"/>
<protein>
    <recommendedName>
        <fullName evidence="4">Acid-resistance membrane protein</fullName>
    </recommendedName>
</protein>
<organism evidence="2 3">
    <name type="scientific">Methanoculleus sediminis</name>
    <dbReference type="NCBI Taxonomy" id="1550566"/>
    <lineage>
        <taxon>Archaea</taxon>
        <taxon>Methanobacteriati</taxon>
        <taxon>Methanobacteriota</taxon>
        <taxon>Stenosarchaea group</taxon>
        <taxon>Methanomicrobia</taxon>
        <taxon>Methanomicrobiales</taxon>
        <taxon>Methanomicrobiaceae</taxon>
        <taxon>Methanoculleus</taxon>
    </lineage>
</organism>
<reference evidence="2 3" key="1">
    <citation type="journal article" date="2015" name="Int. J. Syst. Evol. Microbiol.">
        <title>Methanoculleus sediminis sp. nov., a methanogen from sediments near a submarine mud volcano.</title>
        <authorList>
            <person name="Chen S.C."/>
            <person name="Chen M.F."/>
            <person name="Lai M.C."/>
            <person name="Weng C.Y."/>
            <person name="Wu S.Y."/>
            <person name="Lin S."/>
            <person name="Yang T.F."/>
            <person name="Chen P.C."/>
        </authorList>
    </citation>
    <scope>NUCLEOTIDE SEQUENCE [LARGE SCALE GENOMIC DNA]</scope>
    <source>
        <strain evidence="2 3">S3Fa</strain>
    </source>
</reference>
<evidence type="ECO:0008006" key="4">
    <source>
        <dbReference type="Google" id="ProtNLM"/>
    </source>
</evidence>
<feature type="transmembrane region" description="Helical" evidence="1">
    <location>
        <begin position="49"/>
        <end position="69"/>
    </location>
</feature>
<feature type="transmembrane region" description="Helical" evidence="1">
    <location>
        <begin position="156"/>
        <end position="179"/>
    </location>
</feature>
<keyword evidence="1" id="KW-0472">Membrane</keyword>
<evidence type="ECO:0000256" key="1">
    <source>
        <dbReference type="SAM" id="Phobius"/>
    </source>
</evidence>
<comment type="caution">
    <text evidence="2">The sequence shown here is derived from an EMBL/GenBank/DDBJ whole genome shotgun (WGS) entry which is preliminary data.</text>
</comment>
<feature type="transmembrane region" description="Helical" evidence="1">
    <location>
        <begin position="131"/>
        <end position="150"/>
    </location>
</feature>
<dbReference type="EMBL" id="JXOJ01000002">
    <property type="protein sequence ID" value="KLK88069.1"/>
    <property type="molecule type" value="Genomic_DNA"/>
</dbReference>
<dbReference type="InterPro" id="IPR052712">
    <property type="entry name" value="Acid_resist_chaperone_HdeD"/>
</dbReference>
<evidence type="ECO:0000313" key="2">
    <source>
        <dbReference type="EMBL" id="KLK88069.1"/>
    </source>
</evidence>
<gene>
    <name evidence="2" type="ORF">SZ63_03090</name>
</gene>
<dbReference type="AlphaFoldDB" id="A0A0H1QZ19"/>
<keyword evidence="3" id="KW-1185">Reference proteome</keyword>
<feature type="transmembrane region" description="Helical" evidence="1">
    <location>
        <begin position="101"/>
        <end position="124"/>
    </location>
</feature>
<dbReference type="OrthoDB" id="107781at2157"/>